<evidence type="ECO:0000256" key="8">
    <source>
        <dbReference type="SAM" id="Phobius"/>
    </source>
</evidence>
<dbReference type="PANTHER" id="PTHR45528">
    <property type="entry name" value="SENSOR HISTIDINE KINASE CPXA"/>
    <property type="match status" value="1"/>
</dbReference>
<sequence length="181" mass="20444">MASAVKCSSFSKYLKDEGVAGLKSGYTYLVDTKGKMIYHKDKNKIGKSVENEAVKGLIEKLNTNAKVERDTINYVYNGAKKIAGYDFSKKTGWIVVTTVDEGEAVAPINSLIRKLVLIFSVLGLIAVVLCYLFVERITSPLKKVVKLIDETSRFELNYKNEYDDLLKYKEKLELLQMQLII</sequence>
<dbReference type="CDD" id="cd12912">
    <property type="entry name" value="PDC2_MCP_like"/>
    <property type="match status" value="1"/>
</dbReference>
<evidence type="ECO:0000313" key="10">
    <source>
        <dbReference type="Proteomes" id="UP000184423"/>
    </source>
</evidence>
<dbReference type="GO" id="GO:0005886">
    <property type="term" value="C:plasma membrane"/>
    <property type="evidence" value="ECO:0007669"/>
    <property type="project" value="TreeGrafter"/>
</dbReference>
<keyword evidence="10" id="KW-1185">Reference proteome</keyword>
<comment type="subcellular location">
    <subcellularLocation>
        <location evidence="2">Membrane</location>
        <topology evidence="2">Multi-pass membrane protein</topology>
    </subcellularLocation>
</comment>
<evidence type="ECO:0000256" key="5">
    <source>
        <dbReference type="ARBA" id="ARBA00022679"/>
    </source>
</evidence>
<feature type="transmembrane region" description="Helical" evidence="8">
    <location>
        <begin position="115"/>
        <end position="134"/>
    </location>
</feature>
<evidence type="ECO:0000256" key="4">
    <source>
        <dbReference type="ARBA" id="ARBA00022553"/>
    </source>
</evidence>
<dbReference type="Proteomes" id="UP000184423">
    <property type="component" value="Unassembled WGS sequence"/>
</dbReference>
<dbReference type="EMBL" id="FQVG01000012">
    <property type="protein sequence ID" value="SHE68271.1"/>
    <property type="molecule type" value="Genomic_DNA"/>
</dbReference>
<evidence type="ECO:0000256" key="1">
    <source>
        <dbReference type="ARBA" id="ARBA00000085"/>
    </source>
</evidence>
<evidence type="ECO:0000256" key="6">
    <source>
        <dbReference type="ARBA" id="ARBA00022777"/>
    </source>
</evidence>
<dbReference type="EC" id="2.7.13.3" evidence="3"/>
<dbReference type="Gene3D" id="3.30.450.20">
    <property type="entry name" value="PAS domain"/>
    <property type="match status" value="1"/>
</dbReference>
<reference evidence="10" key="1">
    <citation type="submission" date="2016-11" db="EMBL/GenBank/DDBJ databases">
        <authorList>
            <person name="Varghese N."/>
            <person name="Submissions S."/>
        </authorList>
    </citation>
    <scope>NUCLEOTIDE SEQUENCE [LARGE SCALE GENOMIC DNA]</scope>
    <source>
        <strain evidence="10">DSM 10124</strain>
    </source>
</reference>
<evidence type="ECO:0000256" key="3">
    <source>
        <dbReference type="ARBA" id="ARBA00012438"/>
    </source>
</evidence>
<evidence type="ECO:0000256" key="7">
    <source>
        <dbReference type="ARBA" id="ARBA00023136"/>
    </source>
</evidence>
<dbReference type="Gene3D" id="6.10.340.10">
    <property type="match status" value="1"/>
</dbReference>
<evidence type="ECO:0000313" key="9">
    <source>
        <dbReference type="EMBL" id="SHE68271.1"/>
    </source>
</evidence>
<accession>A0A1M4VH09</accession>
<organism evidence="9 10">
    <name type="scientific">Caloramator proteoclasticus DSM 10124</name>
    <dbReference type="NCBI Taxonomy" id="1121262"/>
    <lineage>
        <taxon>Bacteria</taxon>
        <taxon>Bacillati</taxon>
        <taxon>Bacillota</taxon>
        <taxon>Clostridia</taxon>
        <taxon>Eubacteriales</taxon>
        <taxon>Clostridiaceae</taxon>
        <taxon>Caloramator</taxon>
    </lineage>
</organism>
<evidence type="ECO:0000256" key="2">
    <source>
        <dbReference type="ARBA" id="ARBA00004141"/>
    </source>
</evidence>
<keyword evidence="5" id="KW-0808">Transferase</keyword>
<dbReference type="PANTHER" id="PTHR45528:SF10">
    <property type="entry name" value="METHYL-ACCEPTING CHEMOTAXIS PROTEIN"/>
    <property type="match status" value="1"/>
</dbReference>
<name>A0A1M4VH09_9CLOT</name>
<keyword evidence="4" id="KW-0597">Phosphoprotein</keyword>
<keyword evidence="8" id="KW-1133">Transmembrane helix</keyword>
<keyword evidence="6" id="KW-0418">Kinase</keyword>
<gene>
    <name evidence="9" type="ORF">SAMN02746091_00891</name>
</gene>
<dbReference type="GO" id="GO:0000155">
    <property type="term" value="F:phosphorelay sensor kinase activity"/>
    <property type="evidence" value="ECO:0007669"/>
    <property type="project" value="TreeGrafter"/>
</dbReference>
<proteinExistence type="predicted"/>
<dbReference type="AlphaFoldDB" id="A0A1M4VH09"/>
<comment type="catalytic activity">
    <reaction evidence="1">
        <text>ATP + protein L-histidine = ADP + protein N-phospho-L-histidine.</text>
        <dbReference type="EC" id="2.7.13.3"/>
    </reaction>
</comment>
<protein>
    <recommendedName>
        <fullName evidence="3">histidine kinase</fullName>
        <ecNumber evidence="3">2.7.13.3</ecNumber>
    </recommendedName>
</protein>
<keyword evidence="8" id="KW-0812">Transmembrane</keyword>
<keyword evidence="7 8" id="KW-0472">Membrane</keyword>
<dbReference type="InterPro" id="IPR050398">
    <property type="entry name" value="HssS/ArlS-like"/>
</dbReference>